<keyword evidence="1" id="KW-0472">Membrane</keyword>
<accession>A0A6J7AB13</accession>
<feature type="transmembrane region" description="Helical" evidence="1">
    <location>
        <begin position="23"/>
        <end position="49"/>
    </location>
</feature>
<feature type="transmembrane region" description="Helical" evidence="1">
    <location>
        <begin position="55"/>
        <end position="71"/>
    </location>
</feature>
<dbReference type="Gene3D" id="1.20.120.1760">
    <property type="match status" value="1"/>
</dbReference>
<dbReference type="GO" id="GO:0016020">
    <property type="term" value="C:membrane"/>
    <property type="evidence" value="ECO:0007669"/>
    <property type="project" value="InterPro"/>
</dbReference>
<dbReference type="InterPro" id="IPR000462">
    <property type="entry name" value="CDP-OH_P_trans"/>
</dbReference>
<evidence type="ECO:0000313" key="3">
    <source>
        <dbReference type="EMBL" id="CAB4829974.1"/>
    </source>
</evidence>
<organism evidence="3">
    <name type="scientific">freshwater metagenome</name>
    <dbReference type="NCBI Taxonomy" id="449393"/>
    <lineage>
        <taxon>unclassified sequences</taxon>
        <taxon>metagenomes</taxon>
        <taxon>ecological metagenomes</taxon>
    </lineage>
</organism>
<feature type="transmembrane region" description="Helical" evidence="1">
    <location>
        <begin position="170"/>
        <end position="190"/>
    </location>
</feature>
<dbReference type="EMBL" id="CAFABJ010000101">
    <property type="protein sequence ID" value="CAB4829974.1"/>
    <property type="molecule type" value="Genomic_DNA"/>
</dbReference>
<dbReference type="EMBL" id="CAEZUV010000047">
    <property type="protein sequence ID" value="CAB4611557.1"/>
    <property type="molecule type" value="Genomic_DNA"/>
</dbReference>
<keyword evidence="1" id="KW-0812">Transmembrane</keyword>
<evidence type="ECO:0000256" key="1">
    <source>
        <dbReference type="SAM" id="Phobius"/>
    </source>
</evidence>
<dbReference type="GO" id="GO:0016780">
    <property type="term" value="F:phosphotransferase activity, for other substituted phosphate groups"/>
    <property type="evidence" value="ECO:0007669"/>
    <property type="project" value="InterPro"/>
</dbReference>
<keyword evidence="1" id="KW-1133">Transmembrane helix</keyword>
<evidence type="ECO:0000313" key="2">
    <source>
        <dbReference type="EMBL" id="CAB4611557.1"/>
    </source>
</evidence>
<dbReference type="EMBL" id="CAFBOY010000121">
    <property type="protein sequence ID" value="CAB5002607.1"/>
    <property type="molecule type" value="Genomic_DNA"/>
</dbReference>
<proteinExistence type="predicted"/>
<protein>
    <submittedName>
        <fullName evidence="3">Unannotated protein</fullName>
    </submittedName>
</protein>
<sequence>MVPMISSVLKPAVTRLIEPVAGFALRIGLTPNMVTMIGAVGVLASAGYFYPREDYFIGTLFICFFALSDLFDGTMARISQQGASKWGGFLDSTIDRITDSAITIAILIPLIAADDKLSYLGLVTLVTGLLIPYIRAKAESFGIDCSVGIAERTERLIIILTAVGFEGLNVPYALAIGLWILAILGVITVAQRIKVVRDGLLTS</sequence>
<dbReference type="GO" id="GO:0008654">
    <property type="term" value="P:phospholipid biosynthetic process"/>
    <property type="evidence" value="ECO:0007669"/>
    <property type="project" value="InterPro"/>
</dbReference>
<feature type="transmembrane region" description="Helical" evidence="1">
    <location>
        <begin position="117"/>
        <end position="134"/>
    </location>
</feature>
<dbReference type="NCBIfam" id="NF045883">
    <property type="entry name" value="PIPSynth"/>
    <property type="match status" value="1"/>
</dbReference>
<dbReference type="AlphaFoldDB" id="A0A6J7AB13"/>
<reference evidence="3" key="1">
    <citation type="submission" date="2020-05" db="EMBL/GenBank/DDBJ databases">
        <authorList>
            <person name="Chiriac C."/>
            <person name="Salcher M."/>
            <person name="Ghai R."/>
            <person name="Kavagutti S V."/>
        </authorList>
    </citation>
    <scope>NUCLEOTIDE SEQUENCE</scope>
</reference>
<evidence type="ECO:0000313" key="4">
    <source>
        <dbReference type="EMBL" id="CAB5002607.1"/>
    </source>
</evidence>
<gene>
    <name evidence="2" type="ORF">UFOPK1856_00456</name>
    <name evidence="3" type="ORF">UFOPK3217_00738</name>
    <name evidence="4" type="ORF">UFOPK4022_00825</name>
</gene>
<dbReference type="InterPro" id="IPR043130">
    <property type="entry name" value="CDP-OH_PTrfase_TM_dom"/>
</dbReference>
<name>A0A6J7AB13_9ZZZZ</name>
<dbReference type="Pfam" id="PF01066">
    <property type="entry name" value="CDP-OH_P_transf"/>
    <property type="match status" value="1"/>
</dbReference>